<dbReference type="Proteomes" id="UP000249363">
    <property type="component" value="Unassembled WGS sequence"/>
</dbReference>
<reference evidence="1 2" key="1">
    <citation type="journal article" date="2017" name="Biotechnol. Biofuels">
        <title>Differential beta-glucosidase expression as a function of carbon source availability in Talaromyces amestolkiae: a genomic and proteomic approach.</title>
        <authorList>
            <person name="de Eugenio L.I."/>
            <person name="Mendez-Liter J.A."/>
            <person name="Nieto-Dominguez M."/>
            <person name="Alonso L."/>
            <person name="Gil-Munoz J."/>
            <person name="Barriuso J."/>
            <person name="Prieto A."/>
            <person name="Martinez M.J."/>
        </authorList>
    </citation>
    <scope>NUCLEOTIDE SEQUENCE [LARGE SCALE GENOMIC DNA]</scope>
    <source>
        <strain evidence="1 2">CIB</strain>
    </source>
</reference>
<dbReference type="EMBL" id="MIKG01000001">
    <property type="protein sequence ID" value="RAO64645.1"/>
    <property type="molecule type" value="Genomic_DNA"/>
</dbReference>
<sequence>MVIATPSQLFNTSWTAHRLSPLHHSKDHRVLIGNQDALKTYSKRLRDLLTGDFLRSMQVTLTKTVADDALSKAGALVDCRWEFISTNDYLDHNEEDDEDGNESQIEMGSCMGIFVTLEYEHIAYRAALLTTPDGYAPESKDKRRKQSTHLPLLLTRMPTALRNTFTEFLTSSFDAYCSTLQLTPKFLSMILEATITYLARSGSSRQASSVILEQVLKETQLTLSFGREIAPGLKTLDVNLPRETLSTFARGARDKTTSHFSTSLAQYMDQHLAMKVDLGNTKNDADDVQHVWLSKVATGTFVLNTEGRFKLIDTSTPQNQEEGQTNVQRLTRSANEQILTSLVRRAVGEDMIT</sequence>
<keyword evidence="2" id="KW-1185">Reference proteome</keyword>
<evidence type="ECO:0000313" key="2">
    <source>
        <dbReference type="Proteomes" id="UP000249363"/>
    </source>
</evidence>
<accession>A0A364KM72</accession>
<proteinExistence type="predicted"/>
<dbReference type="OrthoDB" id="8864979at2759"/>
<name>A0A364KM72_TALAM</name>
<dbReference type="RefSeq" id="XP_040729162.1">
    <property type="nucleotide sequence ID" value="XM_040879170.1"/>
</dbReference>
<protein>
    <submittedName>
        <fullName evidence="1">Uncharacterized protein</fullName>
    </submittedName>
</protein>
<dbReference type="GeneID" id="63789874"/>
<gene>
    <name evidence="1" type="ORF">BHQ10_000657</name>
</gene>
<dbReference type="InterPro" id="IPR025204">
    <property type="entry name" value="CENP-L"/>
</dbReference>
<dbReference type="Pfam" id="PF13092">
    <property type="entry name" value="CENP-L"/>
    <property type="match status" value="1"/>
</dbReference>
<comment type="caution">
    <text evidence="1">The sequence shown here is derived from an EMBL/GenBank/DDBJ whole genome shotgun (WGS) entry which is preliminary data.</text>
</comment>
<dbReference type="AlphaFoldDB" id="A0A364KM72"/>
<organism evidence="1 2">
    <name type="scientific">Talaromyces amestolkiae</name>
    <dbReference type="NCBI Taxonomy" id="1196081"/>
    <lineage>
        <taxon>Eukaryota</taxon>
        <taxon>Fungi</taxon>
        <taxon>Dikarya</taxon>
        <taxon>Ascomycota</taxon>
        <taxon>Pezizomycotina</taxon>
        <taxon>Eurotiomycetes</taxon>
        <taxon>Eurotiomycetidae</taxon>
        <taxon>Eurotiales</taxon>
        <taxon>Trichocomaceae</taxon>
        <taxon>Talaromyces</taxon>
        <taxon>Talaromyces sect. Talaromyces</taxon>
    </lineage>
</organism>
<evidence type="ECO:0000313" key="1">
    <source>
        <dbReference type="EMBL" id="RAO64645.1"/>
    </source>
</evidence>